<evidence type="ECO:0000256" key="2">
    <source>
        <dbReference type="SAM" id="MobiDB-lite"/>
    </source>
</evidence>
<name>A0A3Q3D8F4_HIPCM</name>
<dbReference type="OMA" id="VMGCTVR"/>
<dbReference type="Gene3D" id="3.30.160.60">
    <property type="entry name" value="Classic Zinc Finger"/>
    <property type="match status" value="1"/>
</dbReference>
<organism evidence="4 5">
    <name type="scientific">Hippocampus comes</name>
    <name type="common">Tiger tail seahorse</name>
    <dbReference type="NCBI Taxonomy" id="109280"/>
    <lineage>
        <taxon>Eukaryota</taxon>
        <taxon>Metazoa</taxon>
        <taxon>Chordata</taxon>
        <taxon>Craniata</taxon>
        <taxon>Vertebrata</taxon>
        <taxon>Euteleostomi</taxon>
        <taxon>Actinopterygii</taxon>
        <taxon>Neopterygii</taxon>
        <taxon>Teleostei</taxon>
        <taxon>Neoteleostei</taxon>
        <taxon>Acanthomorphata</taxon>
        <taxon>Syngnathiaria</taxon>
        <taxon>Syngnathiformes</taxon>
        <taxon>Syngnathoidei</taxon>
        <taxon>Syngnathidae</taxon>
        <taxon>Hippocampus</taxon>
    </lineage>
</organism>
<evidence type="ECO:0000313" key="5">
    <source>
        <dbReference type="Proteomes" id="UP000264820"/>
    </source>
</evidence>
<dbReference type="AlphaFoldDB" id="A0A3Q3D8F4"/>
<feature type="region of interest" description="Disordered" evidence="2">
    <location>
        <begin position="585"/>
        <end position="605"/>
    </location>
</feature>
<evidence type="ECO:0000259" key="3">
    <source>
        <dbReference type="PROSITE" id="PS50157"/>
    </source>
</evidence>
<accession>A0A3Q3D8F4</accession>
<keyword evidence="1" id="KW-0862">Zinc</keyword>
<feature type="compositionally biased region" description="Basic and acidic residues" evidence="2">
    <location>
        <begin position="592"/>
        <end position="602"/>
    </location>
</feature>
<keyword evidence="5" id="KW-1185">Reference proteome</keyword>
<evidence type="ECO:0000256" key="1">
    <source>
        <dbReference type="PROSITE-ProRule" id="PRU00042"/>
    </source>
</evidence>
<feature type="region of interest" description="Disordered" evidence="2">
    <location>
        <begin position="386"/>
        <end position="421"/>
    </location>
</feature>
<dbReference type="Pfam" id="PF00096">
    <property type="entry name" value="zf-C2H2"/>
    <property type="match status" value="1"/>
</dbReference>
<reference evidence="4" key="1">
    <citation type="submission" date="2025-08" db="UniProtKB">
        <authorList>
            <consortium name="Ensembl"/>
        </authorList>
    </citation>
    <scope>IDENTIFICATION</scope>
</reference>
<proteinExistence type="predicted"/>
<dbReference type="GeneTree" id="ENSGT00940000171832"/>
<dbReference type="PROSITE" id="PS00028">
    <property type="entry name" value="ZINC_FINGER_C2H2_1"/>
    <property type="match status" value="1"/>
</dbReference>
<feature type="domain" description="C2H2-type" evidence="3">
    <location>
        <begin position="20"/>
        <end position="47"/>
    </location>
</feature>
<feature type="compositionally biased region" description="Polar residues" evidence="2">
    <location>
        <begin position="409"/>
        <end position="421"/>
    </location>
</feature>
<feature type="compositionally biased region" description="Polar residues" evidence="2">
    <location>
        <begin position="449"/>
        <end position="461"/>
    </location>
</feature>
<dbReference type="Ensembl" id="ENSHCOT00000004915.1">
    <property type="protein sequence ID" value="ENSHCOP00000005704.1"/>
    <property type="gene ID" value="ENSHCOG00000007394.1"/>
</dbReference>
<sequence>MNTRQPHGYLVRTPKFLDTMHCGKCGFATSDVDLFKRHMLDHTGSKLFCIYCQKSVLNKAELNSHLEEHIKSTLSCPHCGQRYMRKMNLLKHIEYVHSKNISQALKKVGGINVPALSTPSVSLVKDGQQGRTMNTMLPISSKVVPDSVVHHNRALTVSLPEEISIPAGCLVELVEVKTVNGSKELKLRLVSQQENEAGMKDTRTTVQQNLTAGKTLACKLNPPNAVKSPNMGMCVVNRKLLETKMAAQQCSAVKPVSASKSLMSNQASKVKLTLKRTSQEVINLDSPTKVSKTVCNPVRERNEIVSTWSELVHDRAKANNVLLTRETRMLTSHLQSVIMGSSAYQQITDQSLKSIPDQCKSIHPSKADKAGRSVLDRLTTVKSEPGMDYLKDNTGSKVKDTPKVMNTPAGVNQQGHKPTSLNVTSGAAVRVTPSKVNLCQESDTPHLSFPSTATGQRTVHASPSLKMPTVPCRSKSDIPVWPQVARPSKETSERDTPKPEGFPVISSVFSLSEQQGNTEGAMQPLVMALRGIVMDKSSTTEKVTPNVNRMCGSVKEESKIELIQQQPSNTVANVDKDDVMVEKTRSTQTDNCSHDPALKSENAEPVSANVSDVSAFDVNRQYDISKFLTVSLTRVDERGMCMNSEKGPKPPARQCDTPIPVRDAGRLMPLKVEQLVTWPCPNQPVVVLNHPKPRVPIQEPVNAVANTGIPEKAPKCQILKMRLCKVIGQKYEVTGCTVRFFQ</sequence>
<keyword evidence="1" id="KW-0479">Metal-binding</keyword>
<keyword evidence="1" id="KW-0863">Zinc-finger</keyword>
<evidence type="ECO:0000313" key="4">
    <source>
        <dbReference type="Ensembl" id="ENSHCOP00000005704.1"/>
    </source>
</evidence>
<dbReference type="STRING" id="109280.ENSHCOP00000005704"/>
<dbReference type="Proteomes" id="UP000264820">
    <property type="component" value="Unplaced"/>
</dbReference>
<protein>
    <recommendedName>
        <fullName evidence="3">C2H2-type domain-containing protein</fullName>
    </recommendedName>
</protein>
<reference evidence="4" key="2">
    <citation type="submission" date="2025-09" db="UniProtKB">
        <authorList>
            <consortium name="Ensembl"/>
        </authorList>
    </citation>
    <scope>IDENTIFICATION</scope>
</reference>
<feature type="domain" description="C2H2-type" evidence="3">
    <location>
        <begin position="74"/>
        <end position="102"/>
    </location>
</feature>
<dbReference type="SMART" id="SM00355">
    <property type="entry name" value="ZnF_C2H2"/>
    <property type="match status" value="3"/>
</dbReference>
<dbReference type="PROSITE" id="PS50157">
    <property type="entry name" value="ZINC_FINGER_C2H2_2"/>
    <property type="match status" value="2"/>
</dbReference>
<feature type="region of interest" description="Disordered" evidence="2">
    <location>
        <begin position="447"/>
        <end position="477"/>
    </location>
</feature>
<dbReference type="GO" id="GO:0008270">
    <property type="term" value="F:zinc ion binding"/>
    <property type="evidence" value="ECO:0007669"/>
    <property type="project" value="UniProtKB-KW"/>
</dbReference>
<dbReference type="InterPro" id="IPR013087">
    <property type="entry name" value="Znf_C2H2_type"/>
</dbReference>